<keyword evidence="2" id="KW-0238">DNA-binding</keyword>
<reference evidence="6 7" key="1">
    <citation type="submission" date="2018-10" db="EMBL/GenBank/DDBJ databases">
        <title>Draft genome of Mycobacterium hodleri strain B.</title>
        <authorList>
            <person name="Amande T.J."/>
            <person name="Mcgenity T.J."/>
        </authorList>
    </citation>
    <scope>NUCLEOTIDE SEQUENCE [LARGE SCALE GENOMIC DNA]</scope>
    <source>
        <strain evidence="6 7">B</strain>
    </source>
</reference>
<dbReference type="InterPro" id="IPR036390">
    <property type="entry name" value="WH_DNA-bd_sf"/>
</dbReference>
<gene>
    <name evidence="6" type="ORF">D8S82_25030</name>
</gene>
<dbReference type="InterPro" id="IPR019888">
    <property type="entry name" value="Tscrpt_reg_AsnC-like"/>
</dbReference>
<dbReference type="SUPFAM" id="SSF54909">
    <property type="entry name" value="Dimeric alpha+beta barrel"/>
    <property type="match status" value="1"/>
</dbReference>
<dbReference type="InterPro" id="IPR000485">
    <property type="entry name" value="AsnC-type_HTH_dom"/>
</dbReference>
<sequence>MIDALDGQIIHALQLSPRASFRLVSDTVDAPEQTVARRYHRLRRDGALRVVGLLNPRVHGDAQWVVRVHAKPDDIPRLAEALVRRPEVTHANILSGWTELVFVVRAPLTEGPDGLLGRLPRTTSVIDLDVDLILHTFGEAGTEPWTAYGHTLDADQVHHILQRSTPPSPTGRPAAPTTEDQPLFDALAADGRAPHSRLAQETGWSTPRVARRLAALEAAGTLTYDLDVLPQRLGFEVNAMIWLTTTPQHLDSVGQQIAAHAEIASVAATSGRNNLMAIAICRDVRHLYDYLSGEFAAVEHVGGYDVSIRAQRLKQTASLISRGRLLNAYA</sequence>
<feature type="domain" description="Transcription regulator AsnC/Lrp ligand binding" evidence="4">
    <location>
        <begin position="241"/>
        <end position="308"/>
    </location>
</feature>
<protein>
    <submittedName>
        <fullName evidence="6">Lrp/AsnC family transcriptional regulator</fullName>
    </submittedName>
</protein>
<dbReference type="Pfam" id="PF13404">
    <property type="entry name" value="HTH_AsnC-type"/>
    <property type="match status" value="2"/>
</dbReference>
<evidence type="ECO:0000313" key="7">
    <source>
        <dbReference type="Proteomes" id="UP000315759"/>
    </source>
</evidence>
<name>A0A544VV62_9MYCO</name>
<feature type="domain" description="HTH asnC-type" evidence="5">
    <location>
        <begin position="2"/>
        <end position="43"/>
    </location>
</feature>
<proteinExistence type="predicted"/>
<organism evidence="6 7">
    <name type="scientific">Mycolicibacterium hodleri</name>
    <dbReference type="NCBI Taxonomy" id="49897"/>
    <lineage>
        <taxon>Bacteria</taxon>
        <taxon>Bacillati</taxon>
        <taxon>Actinomycetota</taxon>
        <taxon>Actinomycetes</taxon>
        <taxon>Mycobacteriales</taxon>
        <taxon>Mycobacteriaceae</taxon>
        <taxon>Mycolicibacterium</taxon>
    </lineage>
</organism>
<evidence type="ECO:0000256" key="3">
    <source>
        <dbReference type="ARBA" id="ARBA00023163"/>
    </source>
</evidence>
<dbReference type="RefSeq" id="WP_142554685.1">
    <property type="nucleotide sequence ID" value="NZ_VIFX01000038.1"/>
</dbReference>
<dbReference type="EMBL" id="VIFX01000038">
    <property type="protein sequence ID" value="TQR83869.1"/>
    <property type="molecule type" value="Genomic_DNA"/>
</dbReference>
<dbReference type="InterPro" id="IPR036388">
    <property type="entry name" value="WH-like_DNA-bd_sf"/>
</dbReference>
<dbReference type="SUPFAM" id="SSF46785">
    <property type="entry name" value="Winged helix' DNA-binding domain"/>
    <property type="match status" value="1"/>
</dbReference>
<dbReference type="PANTHER" id="PTHR30154:SF34">
    <property type="entry name" value="TRANSCRIPTIONAL REGULATOR AZLB"/>
    <property type="match status" value="1"/>
</dbReference>
<evidence type="ECO:0000256" key="1">
    <source>
        <dbReference type="ARBA" id="ARBA00023015"/>
    </source>
</evidence>
<dbReference type="SMART" id="SM00344">
    <property type="entry name" value="HTH_ASNC"/>
    <property type="match status" value="2"/>
</dbReference>
<dbReference type="GO" id="GO:0005829">
    <property type="term" value="C:cytosol"/>
    <property type="evidence" value="ECO:0007669"/>
    <property type="project" value="TreeGrafter"/>
</dbReference>
<dbReference type="GO" id="GO:0043565">
    <property type="term" value="F:sequence-specific DNA binding"/>
    <property type="evidence" value="ECO:0007669"/>
    <property type="project" value="InterPro"/>
</dbReference>
<keyword evidence="7" id="KW-1185">Reference proteome</keyword>
<evidence type="ECO:0000259" key="4">
    <source>
        <dbReference type="Pfam" id="PF01037"/>
    </source>
</evidence>
<evidence type="ECO:0000256" key="2">
    <source>
        <dbReference type="ARBA" id="ARBA00023125"/>
    </source>
</evidence>
<dbReference type="InterPro" id="IPR011008">
    <property type="entry name" value="Dimeric_a/b-barrel"/>
</dbReference>
<comment type="caution">
    <text evidence="6">The sequence shown here is derived from an EMBL/GenBank/DDBJ whole genome shotgun (WGS) entry which is preliminary data.</text>
</comment>
<dbReference type="Proteomes" id="UP000315759">
    <property type="component" value="Unassembled WGS sequence"/>
</dbReference>
<keyword evidence="1" id="KW-0805">Transcription regulation</keyword>
<dbReference type="GO" id="GO:0043200">
    <property type="term" value="P:response to amino acid"/>
    <property type="evidence" value="ECO:0007669"/>
    <property type="project" value="TreeGrafter"/>
</dbReference>
<dbReference type="InterPro" id="IPR019887">
    <property type="entry name" value="Tscrpt_reg_AsnC/Lrp_C"/>
</dbReference>
<dbReference type="Gene3D" id="3.30.70.920">
    <property type="match status" value="1"/>
</dbReference>
<dbReference type="Pfam" id="PF01037">
    <property type="entry name" value="AsnC_trans_reg"/>
    <property type="match status" value="1"/>
</dbReference>
<feature type="domain" description="HTH asnC-type" evidence="5">
    <location>
        <begin position="185"/>
        <end position="217"/>
    </location>
</feature>
<accession>A0A544VV62</accession>
<evidence type="ECO:0000259" key="5">
    <source>
        <dbReference type="Pfam" id="PF13404"/>
    </source>
</evidence>
<dbReference type="Gene3D" id="1.10.10.10">
    <property type="entry name" value="Winged helix-like DNA-binding domain superfamily/Winged helix DNA-binding domain"/>
    <property type="match status" value="2"/>
</dbReference>
<evidence type="ECO:0000313" key="6">
    <source>
        <dbReference type="EMBL" id="TQR83869.1"/>
    </source>
</evidence>
<dbReference type="PANTHER" id="PTHR30154">
    <property type="entry name" value="LEUCINE-RESPONSIVE REGULATORY PROTEIN"/>
    <property type="match status" value="1"/>
</dbReference>
<dbReference type="AlphaFoldDB" id="A0A544VV62"/>
<keyword evidence="3" id="KW-0804">Transcription</keyword>